<keyword evidence="2" id="KW-0479">Metal-binding</keyword>
<dbReference type="Gene3D" id="3.20.20.70">
    <property type="entry name" value="Aldolase class I"/>
    <property type="match status" value="1"/>
</dbReference>
<dbReference type="GO" id="GO:0006552">
    <property type="term" value="P:L-leucine catabolic process"/>
    <property type="evidence" value="ECO:0007669"/>
    <property type="project" value="TreeGrafter"/>
</dbReference>
<dbReference type="GO" id="GO:0046872">
    <property type="term" value="F:metal ion binding"/>
    <property type="evidence" value="ECO:0007669"/>
    <property type="project" value="UniProtKB-KW"/>
</dbReference>
<comment type="similarity">
    <text evidence="1">Belongs to the HMG-CoA lyase family.</text>
</comment>
<keyword evidence="3 5" id="KW-0456">Lyase</keyword>
<dbReference type="InterPro" id="IPR013785">
    <property type="entry name" value="Aldolase_TIM"/>
</dbReference>
<dbReference type="Pfam" id="PF00682">
    <property type="entry name" value="HMGL-like"/>
    <property type="match status" value="1"/>
</dbReference>
<evidence type="ECO:0000256" key="1">
    <source>
        <dbReference type="ARBA" id="ARBA00009405"/>
    </source>
</evidence>
<reference evidence="5" key="1">
    <citation type="journal article" date="2021" name="PeerJ">
        <title>Extensive microbial diversity within the chicken gut microbiome revealed by metagenomics and culture.</title>
        <authorList>
            <person name="Gilroy R."/>
            <person name="Ravi A."/>
            <person name="Getino M."/>
            <person name="Pursley I."/>
            <person name="Horton D.L."/>
            <person name="Alikhan N.F."/>
            <person name="Baker D."/>
            <person name="Gharbi K."/>
            <person name="Hall N."/>
            <person name="Watson M."/>
            <person name="Adriaenssens E.M."/>
            <person name="Foster-Nyarko E."/>
            <person name="Jarju S."/>
            <person name="Secka A."/>
            <person name="Antonio M."/>
            <person name="Oren A."/>
            <person name="Chaudhuri R.R."/>
            <person name="La Ragione R."/>
            <person name="Hildebrand F."/>
            <person name="Pallen M.J."/>
        </authorList>
    </citation>
    <scope>NUCLEOTIDE SEQUENCE</scope>
    <source>
        <strain evidence="5">ChiBcec16_6824</strain>
    </source>
</reference>
<proteinExistence type="inferred from homology"/>
<dbReference type="EMBL" id="DXDX01000073">
    <property type="protein sequence ID" value="HIY21037.1"/>
    <property type="molecule type" value="Genomic_DNA"/>
</dbReference>
<dbReference type="PANTHER" id="PTHR42738">
    <property type="entry name" value="HYDROXYMETHYLGLUTARYL-COA LYASE"/>
    <property type="match status" value="1"/>
</dbReference>
<dbReference type="GO" id="GO:0004419">
    <property type="term" value="F:hydroxymethylglutaryl-CoA lyase activity"/>
    <property type="evidence" value="ECO:0007669"/>
    <property type="project" value="TreeGrafter"/>
</dbReference>
<organism evidence="5 6">
    <name type="scientific">Candidatus Flavonifractor merdigallinarum</name>
    <dbReference type="NCBI Taxonomy" id="2838589"/>
    <lineage>
        <taxon>Bacteria</taxon>
        <taxon>Bacillati</taxon>
        <taxon>Bacillota</taxon>
        <taxon>Clostridia</taxon>
        <taxon>Eubacteriales</taxon>
        <taxon>Oscillospiraceae</taxon>
        <taxon>Flavonifractor</taxon>
    </lineage>
</organism>
<dbReference type="PROSITE" id="PS50991">
    <property type="entry name" value="PYR_CT"/>
    <property type="match status" value="1"/>
</dbReference>
<accession>A0A9D1Y814</accession>
<dbReference type="Proteomes" id="UP000823868">
    <property type="component" value="Unassembled WGS sequence"/>
</dbReference>
<evidence type="ECO:0000313" key="5">
    <source>
        <dbReference type="EMBL" id="HIY21037.1"/>
    </source>
</evidence>
<dbReference type="InterPro" id="IPR043594">
    <property type="entry name" value="HMGL"/>
</dbReference>
<dbReference type="NCBIfam" id="NF004283">
    <property type="entry name" value="PRK05692.1"/>
    <property type="match status" value="1"/>
</dbReference>
<dbReference type="SUPFAM" id="SSF51569">
    <property type="entry name" value="Aldolase"/>
    <property type="match status" value="1"/>
</dbReference>
<dbReference type="CDD" id="cd07938">
    <property type="entry name" value="DRE_TIM_HMGL"/>
    <property type="match status" value="1"/>
</dbReference>
<reference evidence="5" key="2">
    <citation type="submission" date="2021-04" db="EMBL/GenBank/DDBJ databases">
        <authorList>
            <person name="Gilroy R."/>
        </authorList>
    </citation>
    <scope>NUCLEOTIDE SEQUENCE</scope>
    <source>
        <strain evidence="5">ChiBcec16_6824</strain>
    </source>
</reference>
<gene>
    <name evidence="5" type="ORF">H9841_03930</name>
</gene>
<dbReference type="InterPro" id="IPR000891">
    <property type="entry name" value="PYR_CT"/>
</dbReference>
<sequence length="306" mass="32783">MPYPSSVTVVEVGPRDGFQSIQPWIDTETKVTVCRMLLDAGVPLLECTSFISPKAIPQMKDAQEVAQALLAQPGYRDRLYALVGNKKGVDRAADTGISQITMVISASPAHNQSNVNKLPAQSLEELCAAAQAYPDLHIKLDLATAFGCPFQGEVSMKEITFVLDGVVAAGIRDICLCDTIGVAMPEQVKGLFYALQTRYSQKDVLWSAHFHNTRGMAMANTLAAMEVGVQRFETAVAGLGGCPFAPGASGNMATEDLVYFLNEAGISSGIQLDRVLATAEYITGKVGCCRDSKINAVTAQKIFPRT</sequence>
<evidence type="ECO:0000313" key="6">
    <source>
        <dbReference type="Proteomes" id="UP000823868"/>
    </source>
</evidence>
<comment type="caution">
    <text evidence="5">The sequence shown here is derived from an EMBL/GenBank/DDBJ whole genome shotgun (WGS) entry which is preliminary data.</text>
</comment>
<feature type="domain" description="Pyruvate carboxyltransferase" evidence="4">
    <location>
        <begin position="7"/>
        <end position="276"/>
    </location>
</feature>
<name>A0A9D1Y814_9FIRM</name>
<dbReference type="GO" id="GO:0046951">
    <property type="term" value="P:ketone body biosynthetic process"/>
    <property type="evidence" value="ECO:0007669"/>
    <property type="project" value="TreeGrafter"/>
</dbReference>
<dbReference type="PANTHER" id="PTHR42738:SF7">
    <property type="entry name" value="HYDROXYMETHYLGLUTARYL-COA LYASE"/>
    <property type="match status" value="1"/>
</dbReference>
<protein>
    <submittedName>
        <fullName evidence="5">Hydroxymethylglutaryl-CoA lyase</fullName>
    </submittedName>
</protein>
<dbReference type="AlphaFoldDB" id="A0A9D1Y814"/>
<evidence type="ECO:0000259" key="4">
    <source>
        <dbReference type="PROSITE" id="PS50991"/>
    </source>
</evidence>
<evidence type="ECO:0000256" key="3">
    <source>
        <dbReference type="ARBA" id="ARBA00023239"/>
    </source>
</evidence>
<evidence type="ECO:0000256" key="2">
    <source>
        <dbReference type="ARBA" id="ARBA00022723"/>
    </source>
</evidence>